<organism evidence="5">
    <name type="scientific">marine sediment metagenome</name>
    <dbReference type="NCBI Taxonomy" id="412755"/>
    <lineage>
        <taxon>unclassified sequences</taxon>
        <taxon>metagenomes</taxon>
        <taxon>ecological metagenomes</taxon>
    </lineage>
</organism>
<proteinExistence type="predicted"/>
<dbReference type="InterPro" id="IPR032678">
    <property type="entry name" value="tRNA-synt_1_cat_dom"/>
</dbReference>
<dbReference type="GO" id="GO:0005829">
    <property type="term" value="C:cytosol"/>
    <property type="evidence" value="ECO:0007669"/>
    <property type="project" value="TreeGrafter"/>
</dbReference>
<dbReference type="EMBL" id="BARS01051757">
    <property type="protein sequence ID" value="GAG48449.1"/>
    <property type="molecule type" value="Genomic_DNA"/>
</dbReference>
<keyword evidence="3" id="KW-0067">ATP-binding</keyword>
<keyword evidence="2" id="KW-0547">Nucleotide-binding</keyword>
<sequence>SFFKDLELLNIEKPVIACRATLHIQDMINLIRRLEERGCTYSAGGNLYFNISRLSDYGKLALLKVEDLKAGARIDIDPNKKNPLDFVLWFTRSKFEHQAMLWDSPWGLGYPGWHIECSAMSMKYLGEHFDIHCGGIDHIYVHHTNEIAQSEAATGRRWVNYWLHGEFLVLSKEKMAKSAGNFLTLSSLMEEGFHPLDFRYFCLGAHYRSQLQFSFQGLNAARQARRNLLERIVQ</sequence>
<protein>
    <recommendedName>
        <fullName evidence="4">tRNA synthetases class I catalytic domain-containing protein</fullName>
    </recommendedName>
</protein>
<keyword evidence="1" id="KW-0436">Ligase</keyword>
<feature type="domain" description="tRNA synthetases class I catalytic" evidence="4">
    <location>
        <begin position="2"/>
        <end position="222"/>
    </location>
</feature>
<reference evidence="5" key="1">
    <citation type="journal article" date="2014" name="Front. Microbiol.">
        <title>High frequency of phylogenetically diverse reductive dehalogenase-homologous genes in deep subseafloor sedimentary metagenomes.</title>
        <authorList>
            <person name="Kawai M."/>
            <person name="Futagami T."/>
            <person name="Toyoda A."/>
            <person name="Takaki Y."/>
            <person name="Nishi S."/>
            <person name="Hori S."/>
            <person name="Arai W."/>
            <person name="Tsubouchi T."/>
            <person name="Morono Y."/>
            <person name="Uchiyama I."/>
            <person name="Ito T."/>
            <person name="Fujiyama A."/>
            <person name="Inagaki F."/>
            <person name="Takami H."/>
        </authorList>
    </citation>
    <scope>NUCLEOTIDE SEQUENCE</scope>
    <source>
        <strain evidence="5">Expedition CK06-06</strain>
    </source>
</reference>
<gene>
    <name evidence="5" type="ORF">S01H1_77037</name>
</gene>
<dbReference type="Pfam" id="PF01406">
    <property type="entry name" value="tRNA-synt_1e"/>
    <property type="match status" value="1"/>
</dbReference>
<evidence type="ECO:0000259" key="4">
    <source>
        <dbReference type="Pfam" id="PF01406"/>
    </source>
</evidence>
<dbReference type="GO" id="GO:0004817">
    <property type="term" value="F:cysteine-tRNA ligase activity"/>
    <property type="evidence" value="ECO:0007669"/>
    <property type="project" value="TreeGrafter"/>
</dbReference>
<evidence type="ECO:0000313" key="5">
    <source>
        <dbReference type="EMBL" id="GAG48449.1"/>
    </source>
</evidence>
<dbReference type="PRINTS" id="PR00983">
    <property type="entry name" value="TRNASYNTHCYS"/>
</dbReference>
<evidence type="ECO:0000256" key="2">
    <source>
        <dbReference type="ARBA" id="ARBA00022741"/>
    </source>
</evidence>
<dbReference type="PANTHER" id="PTHR10890:SF3">
    <property type="entry name" value="CYSTEINE--TRNA LIGASE, CYTOPLASMIC"/>
    <property type="match status" value="1"/>
</dbReference>
<dbReference type="InterPro" id="IPR024909">
    <property type="entry name" value="Cys-tRNA/MSH_ligase"/>
</dbReference>
<feature type="non-terminal residue" evidence="5">
    <location>
        <position position="1"/>
    </location>
</feature>
<name>X0XYI9_9ZZZZ</name>
<dbReference type="PANTHER" id="PTHR10890">
    <property type="entry name" value="CYSTEINYL-TRNA SYNTHETASE"/>
    <property type="match status" value="1"/>
</dbReference>
<feature type="non-terminal residue" evidence="5">
    <location>
        <position position="234"/>
    </location>
</feature>
<dbReference type="GO" id="GO:0005524">
    <property type="term" value="F:ATP binding"/>
    <property type="evidence" value="ECO:0007669"/>
    <property type="project" value="UniProtKB-KW"/>
</dbReference>
<dbReference type="GO" id="GO:0006423">
    <property type="term" value="P:cysteinyl-tRNA aminoacylation"/>
    <property type="evidence" value="ECO:0007669"/>
    <property type="project" value="TreeGrafter"/>
</dbReference>
<comment type="caution">
    <text evidence="5">The sequence shown here is derived from an EMBL/GenBank/DDBJ whole genome shotgun (WGS) entry which is preliminary data.</text>
</comment>
<evidence type="ECO:0000256" key="3">
    <source>
        <dbReference type="ARBA" id="ARBA00022840"/>
    </source>
</evidence>
<dbReference type="InterPro" id="IPR014729">
    <property type="entry name" value="Rossmann-like_a/b/a_fold"/>
</dbReference>
<dbReference type="Gene3D" id="3.40.50.620">
    <property type="entry name" value="HUPs"/>
    <property type="match status" value="1"/>
</dbReference>
<evidence type="ECO:0000256" key="1">
    <source>
        <dbReference type="ARBA" id="ARBA00022598"/>
    </source>
</evidence>
<dbReference type="SUPFAM" id="SSF52374">
    <property type="entry name" value="Nucleotidylyl transferase"/>
    <property type="match status" value="1"/>
</dbReference>
<dbReference type="AlphaFoldDB" id="X0XYI9"/>
<accession>X0XYI9</accession>